<gene>
    <name evidence="11" type="primary">LOC111115926</name>
</gene>
<dbReference type="Pfam" id="PF00096">
    <property type="entry name" value="zf-C2H2"/>
    <property type="match status" value="3"/>
</dbReference>
<keyword evidence="6" id="KW-0539">Nucleus</keyword>
<dbReference type="InterPro" id="IPR013087">
    <property type="entry name" value="Znf_C2H2_type"/>
</dbReference>
<dbReference type="PROSITE" id="PS50157">
    <property type="entry name" value="ZINC_FINGER_C2H2_2"/>
    <property type="match status" value="7"/>
</dbReference>
<dbReference type="GO" id="GO:0008270">
    <property type="term" value="F:zinc ion binding"/>
    <property type="evidence" value="ECO:0007669"/>
    <property type="project" value="UniProtKB-KW"/>
</dbReference>
<dbReference type="PANTHER" id="PTHR24379">
    <property type="entry name" value="KRAB AND ZINC FINGER DOMAIN-CONTAINING"/>
    <property type="match status" value="1"/>
</dbReference>
<evidence type="ECO:0000256" key="8">
    <source>
        <dbReference type="SAM" id="MobiDB-lite"/>
    </source>
</evidence>
<dbReference type="SMART" id="SM00355">
    <property type="entry name" value="ZnF_C2H2"/>
    <property type="match status" value="9"/>
</dbReference>
<feature type="domain" description="C2H2-type" evidence="9">
    <location>
        <begin position="806"/>
        <end position="833"/>
    </location>
</feature>
<evidence type="ECO:0000313" key="10">
    <source>
        <dbReference type="Proteomes" id="UP000694844"/>
    </source>
</evidence>
<dbReference type="KEGG" id="cvn:111115926"/>
<evidence type="ECO:0000256" key="1">
    <source>
        <dbReference type="ARBA" id="ARBA00004123"/>
    </source>
</evidence>
<evidence type="ECO:0000256" key="5">
    <source>
        <dbReference type="ARBA" id="ARBA00022833"/>
    </source>
</evidence>
<protein>
    <submittedName>
        <fullName evidence="11">Uncharacterized protein LOC111115926</fullName>
    </submittedName>
</protein>
<feature type="domain" description="C2H2-type" evidence="9">
    <location>
        <begin position="589"/>
        <end position="616"/>
    </location>
</feature>
<evidence type="ECO:0000259" key="9">
    <source>
        <dbReference type="PROSITE" id="PS50157"/>
    </source>
</evidence>
<dbReference type="RefSeq" id="XP_022310558.1">
    <property type="nucleotide sequence ID" value="XM_022454850.1"/>
</dbReference>
<dbReference type="PROSITE" id="PS00028">
    <property type="entry name" value="ZINC_FINGER_C2H2_1"/>
    <property type="match status" value="5"/>
</dbReference>
<keyword evidence="3" id="KW-0677">Repeat</keyword>
<feature type="compositionally biased region" description="Basic and acidic residues" evidence="8">
    <location>
        <begin position="260"/>
        <end position="269"/>
    </location>
</feature>
<dbReference type="PANTHER" id="PTHR24379:SF121">
    <property type="entry name" value="C2H2-TYPE DOMAIN-CONTAINING PROTEIN"/>
    <property type="match status" value="1"/>
</dbReference>
<dbReference type="FunFam" id="3.30.160.60:FF:000145">
    <property type="entry name" value="Zinc finger protein 574"/>
    <property type="match status" value="1"/>
</dbReference>
<dbReference type="OrthoDB" id="3561125at2759"/>
<name>A0A8B8C4C3_CRAVI</name>
<feature type="domain" description="C2H2-type" evidence="9">
    <location>
        <begin position="777"/>
        <end position="805"/>
    </location>
</feature>
<dbReference type="AlphaFoldDB" id="A0A8B8C4C3"/>
<comment type="subcellular location">
    <subcellularLocation>
        <location evidence="1">Nucleus</location>
    </subcellularLocation>
</comment>
<evidence type="ECO:0000313" key="11">
    <source>
        <dbReference type="RefSeq" id="XP_022310558.1"/>
    </source>
</evidence>
<organism evidence="10 11">
    <name type="scientific">Crassostrea virginica</name>
    <name type="common">Eastern oyster</name>
    <dbReference type="NCBI Taxonomy" id="6565"/>
    <lineage>
        <taxon>Eukaryota</taxon>
        <taxon>Metazoa</taxon>
        <taxon>Spiralia</taxon>
        <taxon>Lophotrochozoa</taxon>
        <taxon>Mollusca</taxon>
        <taxon>Bivalvia</taxon>
        <taxon>Autobranchia</taxon>
        <taxon>Pteriomorphia</taxon>
        <taxon>Ostreida</taxon>
        <taxon>Ostreoidea</taxon>
        <taxon>Ostreidae</taxon>
        <taxon>Crassostrea</taxon>
    </lineage>
</organism>
<dbReference type="InterPro" id="IPR036236">
    <property type="entry name" value="Znf_C2H2_sf"/>
</dbReference>
<dbReference type="GeneID" id="111115926"/>
<dbReference type="GO" id="GO:0005634">
    <property type="term" value="C:nucleus"/>
    <property type="evidence" value="ECO:0007669"/>
    <property type="project" value="UniProtKB-SubCell"/>
</dbReference>
<feature type="region of interest" description="Disordered" evidence="8">
    <location>
        <begin position="260"/>
        <end position="292"/>
    </location>
</feature>
<feature type="region of interest" description="Disordered" evidence="8">
    <location>
        <begin position="1"/>
        <end position="23"/>
    </location>
</feature>
<feature type="domain" description="C2H2-type" evidence="9">
    <location>
        <begin position="717"/>
        <end position="744"/>
    </location>
</feature>
<feature type="domain" description="C2H2-type" evidence="9">
    <location>
        <begin position="689"/>
        <end position="716"/>
    </location>
</feature>
<feature type="domain" description="C2H2-type" evidence="9">
    <location>
        <begin position="656"/>
        <end position="683"/>
    </location>
</feature>
<keyword evidence="4 7" id="KW-0863">Zinc-finger</keyword>
<evidence type="ECO:0000256" key="7">
    <source>
        <dbReference type="PROSITE-ProRule" id="PRU00042"/>
    </source>
</evidence>
<feature type="domain" description="C2H2-type" evidence="9">
    <location>
        <begin position="749"/>
        <end position="776"/>
    </location>
</feature>
<feature type="compositionally biased region" description="Gly residues" evidence="8">
    <location>
        <begin position="277"/>
        <end position="286"/>
    </location>
</feature>
<dbReference type="Proteomes" id="UP000694844">
    <property type="component" value="Chromosome 9"/>
</dbReference>
<keyword evidence="2" id="KW-0479">Metal-binding</keyword>
<keyword evidence="5" id="KW-0862">Zinc</keyword>
<evidence type="ECO:0000256" key="4">
    <source>
        <dbReference type="ARBA" id="ARBA00022771"/>
    </source>
</evidence>
<dbReference type="FunFam" id="3.30.160.60:FF:000446">
    <property type="entry name" value="Zinc finger protein"/>
    <property type="match status" value="1"/>
</dbReference>
<evidence type="ECO:0000256" key="3">
    <source>
        <dbReference type="ARBA" id="ARBA00022737"/>
    </source>
</evidence>
<keyword evidence="10" id="KW-1185">Reference proteome</keyword>
<sequence>MDPDVSDSGNDSKFDPLPILGSRETPVKSEGQVIVVSTPSSTSSYGIPFSHQLRTMDGQAIDIGQLSMLNSQSLQLSSVVGGSGLGEITIMGTLMASQSGDGNQINLVPTVSLDSNETDETQVINAEQNYAFTPIQNVFNVIGIPQGGDSSEMYTTNITCDQTLPSQCSPEATLNEEVKVTNLEASGMNESGNVVQNVQLSWQEASSMRSSNIQLVIPEEIAALESASPSDAVPSKFHQNAEVNRLTNLKYVSLLSSKSDDKVKADRNEPGAPGYAGSLGGGPSGGEGRRQVEDHLPIDTGDLEKKSKNQIYSMVLDQLLNQHAALVEMIDICQTVNSSESVQFEKAVRIFTERLSSLLEFLGIVKTVIDSCLGRGLKVDRCTQTEEGDVVCNQDIKLPVYSSVSGRKIRQTERFQGFLEQESSTTVGPQIENKTHIRKRRKKGCHQNGDLSLEQVKQVEEITSVTEDNTPPSPSVSVQPETLDVVIPNGTDQLNFIASEEKEKSPYLNTCDRQRLEEASNWVTQSTNLDVGSVRPDIGFKRKKTFKTKKQYEAEAQFKFFCQQCSFKSKRESHFHRHLELHEKFTELYTCKLCNFKTIRQSTLRKHEINHSSSQVRCKECPYVTDSDILLKRHVSVKHGGRKRRHRKEKTLTYIYNCPHCEETVTNLAKYRIHLKLHNVDTSAEELTYQCDQCPYKTKRKEHMKRHRMNHSADRPHLCDTCGMTFKRSDTLNQHKQVHLEKIQRKLNFPCQICKKAFRSKCHLAEHMSMHSNNRQFLCDICGASFKTKSCQLKHIKNIHQNPRSFPCQVCEKRFNTNYALKRHERTHENDLKMMTTSTTNVLVAQNFLSDVTAQGINQAELVQATDIIIAPSMDESYEQSNDVKLQQVLSENNSAIMFLSSSLPTSWS</sequence>
<proteinExistence type="predicted"/>
<accession>A0A8B8C4C3</accession>
<evidence type="ECO:0000256" key="6">
    <source>
        <dbReference type="ARBA" id="ARBA00023242"/>
    </source>
</evidence>
<reference evidence="11" key="1">
    <citation type="submission" date="2025-08" db="UniProtKB">
        <authorList>
            <consortium name="RefSeq"/>
        </authorList>
    </citation>
    <scope>IDENTIFICATION</scope>
    <source>
        <tissue evidence="11">Whole sample</tissue>
    </source>
</reference>
<dbReference type="Gene3D" id="3.30.160.60">
    <property type="entry name" value="Classic Zinc Finger"/>
    <property type="match status" value="5"/>
</dbReference>
<evidence type="ECO:0000256" key="2">
    <source>
        <dbReference type="ARBA" id="ARBA00022723"/>
    </source>
</evidence>
<dbReference type="SUPFAM" id="SSF57667">
    <property type="entry name" value="beta-beta-alpha zinc fingers"/>
    <property type="match status" value="3"/>
</dbReference>